<dbReference type="RefSeq" id="WP_055455114.1">
    <property type="nucleotide sequence ID" value="NZ_CYHE01000003.1"/>
</dbReference>
<evidence type="ECO:0000256" key="2">
    <source>
        <dbReference type="SAM" id="Phobius"/>
    </source>
</evidence>
<feature type="compositionally biased region" description="Basic and acidic residues" evidence="1">
    <location>
        <begin position="7"/>
        <end position="19"/>
    </location>
</feature>
<keyword evidence="2" id="KW-0472">Membrane</keyword>
<evidence type="ECO:0000313" key="4">
    <source>
        <dbReference type="Proteomes" id="UP000183900"/>
    </source>
</evidence>
<reference evidence="4" key="1">
    <citation type="submission" date="2015-08" db="EMBL/GenBank/DDBJ databases">
        <authorList>
            <person name="Varghese N."/>
        </authorList>
    </citation>
    <scope>NUCLEOTIDE SEQUENCE [LARGE SCALE GENOMIC DNA]</scope>
    <source>
        <strain evidence="4">DSM 23407</strain>
    </source>
</reference>
<protein>
    <submittedName>
        <fullName evidence="3">Uncharacterized protein</fullName>
    </submittedName>
</protein>
<keyword evidence="2" id="KW-1133">Transmembrane helix</keyword>
<keyword evidence="2" id="KW-0812">Transmembrane</keyword>
<evidence type="ECO:0000256" key="1">
    <source>
        <dbReference type="SAM" id="MobiDB-lite"/>
    </source>
</evidence>
<feature type="region of interest" description="Disordered" evidence="1">
    <location>
        <begin position="1"/>
        <end position="30"/>
    </location>
</feature>
<gene>
    <name evidence="3" type="ORF">Ga0061067_103338</name>
</gene>
<feature type="transmembrane region" description="Helical" evidence="2">
    <location>
        <begin position="63"/>
        <end position="83"/>
    </location>
</feature>
<dbReference type="AlphaFoldDB" id="A0A0K6HVJ8"/>
<dbReference type="Proteomes" id="UP000183900">
    <property type="component" value="Unassembled WGS sequence"/>
</dbReference>
<dbReference type="EMBL" id="CYHE01000003">
    <property type="protein sequence ID" value="CUA94866.1"/>
    <property type="molecule type" value="Genomic_DNA"/>
</dbReference>
<evidence type="ECO:0000313" key="3">
    <source>
        <dbReference type="EMBL" id="CUA94866.1"/>
    </source>
</evidence>
<organism evidence="3 4">
    <name type="scientific">Pannonibacter indicus</name>
    <dbReference type="NCBI Taxonomy" id="466044"/>
    <lineage>
        <taxon>Bacteria</taxon>
        <taxon>Pseudomonadati</taxon>
        <taxon>Pseudomonadota</taxon>
        <taxon>Alphaproteobacteria</taxon>
        <taxon>Hyphomicrobiales</taxon>
        <taxon>Stappiaceae</taxon>
        <taxon>Pannonibacter</taxon>
    </lineage>
</organism>
<proteinExistence type="predicted"/>
<name>A0A0K6HVJ8_9HYPH</name>
<keyword evidence="4" id="KW-1185">Reference proteome</keyword>
<sequence length="84" mass="8856">MRPAAGETRKSSGTPEHRPSGPSAPADAAWAEDLQDEAWEDAGRSARAEGDGMTTSFLLFKNMLFWGSMALVLTAAGIAASILF</sequence>
<accession>A0A0K6HVJ8</accession>
<dbReference type="OrthoDB" id="7875273at2"/>